<dbReference type="GO" id="GO:0016139">
    <property type="term" value="P:glycoside catabolic process"/>
    <property type="evidence" value="ECO:0007669"/>
    <property type="project" value="TreeGrafter"/>
</dbReference>
<keyword evidence="5" id="KW-0378">Hydrolase</keyword>
<evidence type="ECO:0000256" key="1">
    <source>
        <dbReference type="ARBA" id="ARBA00004071"/>
    </source>
</evidence>
<dbReference type="OrthoDB" id="107551at2"/>
<dbReference type="Gene3D" id="3.20.20.80">
    <property type="entry name" value="Glycosidases"/>
    <property type="match status" value="1"/>
</dbReference>
<evidence type="ECO:0000313" key="9">
    <source>
        <dbReference type="EMBL" id="PLS04884.1"/>
    </source>
</evidence>
<comment type="similarity">
    <text evidence="2">Belongs to the glycosyl hydrolase 29 family.</text>
</comment>
<organism evidence="9 10">
    <name type="scientific">Neobacillus cucumis</name>
    <dbReference type="NCBI Taxonomy" id="1740721"/>
    <lineage>
        <taxon>Bacteria</taxon>
        <taxon>Bacillati</taxon>
        <taxon>Bacillota</taxon>
        <taxon>Bacilli</taxon>
        <taxon>Bacillales</taxon>
        <taxon>Bacillaceae</taxon>
        <taxon>Neobacillus</taxon>
    </lineage>
</organism>
<dbReference type="AlphaFoldDB" id="A0A2N5HHA0"/>
<evidence type="ECO:0000256" key="4">
    <source>
        <dbReference type="ARBA" id="ARBA00022729"/>
    </source>
</evidence>
<comment type="function">
    <text evidence="1">Alpha-L-fucosidase is responsible for hydrolyzing the alpha-1,6-linked fucose joined to the reducing-end N-acetylglucosamine of the carbohydrate moieties of glycoproteins.</text>
</comment>
<sequence>MDKKQYLEEIDRVIKEGKFKDDWDSLSQFKIPDWYRSAKFGIFIHWGVYSVPAFGSEWYSRNMYIQESKEYKYHIQTYGNHKEFGYKDFIPMFKAEKFNADEWAQLFEAAGAKYVMPVAEHHDGFQMYRSQLSKFNAYEMGPKRDVLGELGDAFKKRGLELCASSHRVEHWFFMGHGKEFDSDIKEPLVCGDFYWPAMAEPDHQDLFSPDPSQEFLEDWLLRTCEIVDRYRPKVVYFDWWIHHSAVKPYLKKFAAYYYNRAEELGIDVAINYKHDAFMFGTAVVDIERGQFADQKPYFWQTDTAVAKNSWCYTENNNYKTAKEIICDLVDIVSKNGNLLLNVGPKSDGTIPKEDKEILLEIGEWLKVNGEAIYNSKVWRIAGEGPTTIEEGQFTDGKTKVFTFKDIRFTVNGSYIYATVLSYPKNGRIEIKSLAEKNASKLPHFHGIIKDVSVLGFEEQVDWERTEEALIINTNNVQSEKPVVFRILVD</sequence>
<dbReference type="SMART" id="SM00812">
    <property type="entry name" value="Alpha_L_fucos"/>
    <property type="match status" value="1"/>
</dbReference>
<dbReference type="InterPro" id="IPR013780">
    <property type="entry name" value="Glyco_hydro_b"/>
</dbReference>
<dbReference type="PRINTS" id="PR00741">
    <property type="entry name" value="GLHYDRLASE29"/>
</dbReference>
<dbReference type="InterPro" id="IPR057739">
    <property type="entry name" value="Glyco_hydro_29_N"/>
</dbReference>
<dbReference type="InterPro" id="IPR000933">
    <property type="entry name" value="Glyco_hydro_29"/>
</dbReference>
<evidence type="ECO:0000259" key="7">
    <source>
        <dbReference type="Pfam" id="PF01120"/>
    </source>
</evidence>
<keyword evidence="4" id="KW-0732">Signal</keyword>
<accession>A0A2N5HHA0</accession>
<reference evidence="9 10" key="1">
    <citation type="submission" date="2017-11" db="EMBL/GenBank/DDBJ databases">
        <title>Comparitive Functional Genomics of Dry Heat Resistant strains isolated from the Viking Spacecraft.</title>
        <authorList>
            <person name="Seuylemezian A."/>
            <person name="Cooper K."/>
            <person name="Vaishampayan P."/>
        </authorList>
    </citation>
    <scope>NUCLEOTIDE SEQUENCE [LARGE SCALE GENOMIC DNA]</scope>
    <source>
        <strain evidence="9 10">V32-6</strain>
    </source>
</reference>
<dbReference type="SUPFAM" id="SSF51445">
    <property type="entry name" value="(Trans)glycosidases"/>
    <property type="match status" value="1"/>
</dbReference>
<evidence type="ECO:0000256" key="3">
    <source>
        <dbReference type="ARBA" id="ARBA00012662"/>
    </source>
</evidence>
<dbReference type="PANTHER" id="PTHR10030">
    <property type="entry name" value="ALPHA-L-FUCOSIDASE"/>
    <property type="match status" value="1"/>
</dbReference>
<protein>
    <recommendedName>
        <fullName evidence="3">alpha-L-fucosidase</fullName>
        <ecNumber evidence="3">3.2.1.51</ecNumber>
    </recommendedName>
</protein>
<dbReference type="GO" id="GO:0006004">
    <property type="term" value="P:fucose metabolic process"/>
    <property type="evidence" value="ECO:0007669"/>
    <property type="project" value="InterPro"/>
</dbReference>
<dbReference type="FunFam" id="3.20.20.80:FF:000158">
    <property type="entry name" value="Exported alpha-L-fucosidase"/>
    <property type="match status" value="1"/>
</dbReference>
<evidence type="ECO:0000256" key="2">
    <source>
        <dbReference type="ARBA" id="ARBA00007951"/>
    </source>
</evidence>
<dbReference type="EC" id="3.2.1.51" evidence="3"/>
<dbReference type="InterPro" id="IPR031919">
    <property type="entry name" value="Fucosidase_C"/>
</dbReference>
<dbReference type="InterPro" id="IPR017853">
    <property type="entry name" value="GH"/>
</dbReference>
<dbReference type="InterPro" id="IPR016286">
    <property type="entry name" value="FUC_metazoa-typ"/>
</dbReference>
<dbReference type="PIRSF" id="PIRSF001092">
    <property type="entry name" value="Alpha-L-fucosidase"/>
    <property type="match status" value="1"/>
</dbReference>
<dbReference type="Pfam" id="PF01120">
    <property type="entry name" value="Alpha_L_fucos"/>
    <property type="match status" value="1"/>
</dbReference>
<keyword evidence="6" id="KW-0326">Glycosidase</keyword>
<dbReference type="Pfam" id="PF16757">
    <property type="entry name" value="Fucosidase_C"/>
    <property type="match status" value="1"/>
</dbReference>
<name>A0A2N5HHA0_9BACI</name>
<dbReference type="GO" id="GO:0004560">
    <property type="term" value="F:alpha-L-fucosidase activity"/>
    <property type="evidence" value="ECO:0007669"/>
    <property type="project" value="InterPro"/>
</dbReference>
<dbReference type="RefSeq" id="WP_101648061.1">
    <property type="nucleotide sequence ID" value="NZ_PGVE01000042.1"/>
</dbReference>
<comment type="caution">
    <text evidence="9">The sequence shown here is derived from an EMBL/GenBank/DDBJ whole genome shotgun (WGS) entry which is preliminary data.</text>
</comment>
<dbReference type="PANTHER" id="PTHR10030:SF37">
    <property type="entry name" value="ALPHA-L-FUCOSIDASE-RELATED"/>
    <property type="match status" value="1"/>
</dbReference>
<evidence type="ECO:0000256" key="5">
    <source>
        <dbReference type="ARBA" id="ARBA00022801"/>
    </source>
</evidence>
<evidence type="ECO:0000313" key="10">
    <source>
        <dbReference type="Proteomes" id="UP000234950"/>
    </source>
</evidence>
<feature type="domain" description="Alpha-L-fucosidase C-terminal" evidence="8">
    <location>
        <begin position="404"/>
        <end position="478"/>
    </location>
</feature>
<gene>
    <name evidence="9" type="ORF">CVD27_11610</name>
</gene>
<dbReference type="Proteomes" id="UP000234950">
    <property type="component" value="Unassembled WGS sequence"/>
</dbReference>
<dbReference type="GO" id="GO:0005764">
    <property type="term" value="C:lysosome"/>
    <property type="evidence" value="ECO:0007669"/>
    <property type="project" value="TreeGrafter"/>
</dbReference>
<keyword evidence="10" id="KW-1185">Reference proteome</keyword>
<dbReference type="Gene3D" id="2.60.40.1180">
    <property type="entry name" value="Golgi alpha-mannosidase II"/>
    <property type="match status" value="1"/>
</dbReference>
<evidence type="ECO:0000256" key="6">
    <source>
        <dbReference type="ARBA" id="ARBA00023295"/>
    </source>
</evidence>
<evidence type="ECO:0000259" key="8">
    <source>
        <dbReference type="Pfam" id="PF16757"/>
    </source>
</evidence>
<feature type="domain" description="Glycoside hydrolase family 29 N-terminal" evidence="7">
    <location>
        <begin position="13"/>
        <end position="370"/>
    </location>
</feature>
<proteinExistence type="inferred from homology"/>
<dbReference type="EMBL" id="PGVE01000042">
    <property type="protein sequence ID" value="PLS04884.1"/>
    <property type="molecule type" value="Genomic_DNA"/>
</dbReference>